<evidence type="ECO:0000256" key="5">
    <source>
        <dbReference type="ARBA" id="ARBA00022692"/>
    </source>
</evidence>
<dbReference type="Proteomes" id="UP000501726">
    <property type="component" value="Chromosome"/>
</dbReference>
<comment type="subcellular location">
    <subcellularLocation>
        <location evidence="1">Cell outer membrane</location>
    </subcellularLocation>
</comment>
<gene>
    <name evidence="8" type="ORF">THMIRHAS_05080</name>
</gene>
<comment type="similarity">
    <text evidence="2">Belongs to the outer membrane factor (OMF) (TC 1.B.17) family.</text>
</comment>
<dbReference type="GO" id="GO:0009279">
    <property type="term" value="C:cell outer membrane"/>
    <property type="evidence" value="ECO:0007669"/>
    <property type="project" value="UniProtKB-SubCell"/>
</dbReference>
<dbReference type="KEGG" id="tse:THMIRHAS_05080"/>
<keyword evidence="7" id="KW-0998">Cell outer membrane</keyword>
<dbReference type="SUPFAM" id="SSF56954">
    <property type="entry name" value="Outer membrane efflux proteins (OEP)"/>
    <property type="match status" value="1"/>
</dbReference>
<keyword evidence="4" id="KW-1134">Transmembrane beta strand</keyword>
<proteinExistence type="inferred from homology"/>
<dbReference type="AlphaFoldDB" id="A0A6F8PSP1"/>
<dbReference type="EMBL" id="AP021889">
    <property type="protein sequence ID" value="BBP45135.1"/>
    <property type="molecule type" value="Genomic_DNA"/>
</dbReference>
<evidence type="ECO:0000256" key="3">
    <source>
        <dbReference type="ARBA" id="ARBA00022448"/>
    </source>
</evidence>
<evidence type="ECO:0000256" key="6">
    <source>
        <dbReference type="ARBA" id="ARBA00023136"/>
    </source>
</evidence>
<dbReference type="InterPro" id="IPR003423">
    <property type="entry name" value="OMP_efflux"/>
</dbReference>
<dbReference type="PANTHER" id="PTHR30026">
    <property type="entry name" value="OUTER MEMBRANE PROTEIN TOLC"/>
    <property type="match status" value="1"/>
</dbReference>
<dbReference type="RefSeq" id="WP_173270460.1">
    <property type="nucleotide sequence ID" value="NZ_AP021889.1"/>
</dbReference>
<reference evidence="9" key="1">
    <citation type="submission" date="2019-11" db="EMBL/GenBank/DDBJ databases">
        <title>Isolation and characterization of two novel species in the genus Thiomicrorhabdus.</title>
        <authorList>
            <person name="Mochizuki J."/>
            <person name="Kojima H."/>
            <person name="Fukui M."/>
        </authorList>
    </citation>
    <scope>NUCLEOTIDE SEQUENCE [LARGE SCALE GENOMIC DNA]</scope>
    <source>
        <strain evidence="9">aks77</strain>
    </source>
</reference>
<protein>
    <submittedName>
        <fullName evidence="8">Peptidase</fullName>
    </submittedName>
</protein>
<keyword evidence="6" id="KW-0472">Membrane</keyword>
<keyword evidence="3" id="KW-0813">Transport</keyword>
<keyword evidence="9" id="KW-1185">Reference proteome</keyword>
<dbReference type="GO" id="GO:0015562">
    <property type="term" value="F:efflux transmembrane transporter activity"/>
    <property type="evidence" value="ECO:0007669"/>
    <property type="project" value="InterPro"/>
</dbReference>
<dbReference type="InterPro" id="IPR051906">
    <property type="entry name" value="TolC-like"/>
</dbReference>
<evidence type="ECO:0000313" key="8">
    <source>
        <dbReference type="EMBL" id="BBP45135.1"/>
    </source>
</evidence>
<name>A0A6F8PSP1_9GAMM</name>
<evidence type="ECO:0000313" key="9">
    <source>
        <dbReference type="Proteomes" id="UP000501726"/>
    </source>
</evidence>
<dbReference type="Pfam" id="PF02321">
    <property type="entry name" value="OEP"/>
    <property type="match status" value="2"/>
</dbReference>
<sequence length="442" mass="50176">MKIQTLFAVGFLTFSGWHSAYAEIPLQNISLPETVDITLSQNAELLAKSYRLEADSQQINQAEAKNRPNIRLNGNYGRGDFDINGVSGVMDTYNRATVSLVQSLYSKRNDLGVERAYLGVDAAGTQFELDKDGKILELVEVYLDYLKYLKLFSISQLELEDHVIKVERLQALLNRGLATKMDMLEAESSYDILQSKAAQIENDMRIRKVRLHRLLGAPVESVQAIDENLWQRSKEILGHRYWLETSFNNHPSLLLVQQQARLAKMDVDVAKSGYYPEVALRAEVTKSDSLETSIEGSKRLQIELSVPLYDGGDTDSRVTQSRALLESSRYQLQDRKQFLQVKLEETIARMDGNLKRINALNETIDSSRAYLDAAQKGLSYGLRGVFDVLEAKSRVYDSRRQLTNEIYDNLLAQFEFLYLIGRLDSATIAAYLEKDFSVVSLR</sequence>
<evidence type="ECO:0000256" key="7">
    <source>
        <dbReference type="ARBA" id="ARBA00023237"/>
    </source>
</evidence>
<dbReference type="Gene3D" id="1.20.1600.10">
    <property type="entry name" value="Outer membrane efflux proteins (OEP)"/>
    <property type="match status" value="1"/>
</dbReference>
<dbReference type="GO" id="GO:1990281">
    <property type="term" value="C:efflux pump complex"/>
    <property type="evidence" value="ECO:0007669"/>
    <property type="project" value="TreeGrafter"/>
</dbReference>
<dbReference type="PANTHER" id="PTHR30026:SF20">
    <property type="entry name" value="OUTER MEMBRANE PROTEIN TOLC"/>
    <property type="match status" value="1"/>
</dbReference>
<organism evidence="8 9">
    <name type="scientific">Thiosulfatimonas sediminis</name>
    <dbReference type="NCBI Taxonomy" id="2675054"/>
    <lineage>
        <taxon>Bacteria</taxon>
        <taxon>Pseudomonadati</taxon>
        <taxon>Pseudomonadota</taxon>
        <taxon>Gammaproteobacteria</taxon>
        <taxon>Thiotrichales</taxon>
        <taxon>Piscirickettsiaceae</taxon>
        <taxon>Thiosulfatimonas</taxon>
    </lineage>
</organism>
<evidence type="ECO:0000256" key="4">
    <source>
        <dbReference type="ARBA" id="ARBA00022452"/>
    </source>
</evidence>
<evidence type="ECO:0000256" key="1">
    <source>
        <dbReference type="ARBA" id="ARBA00004442"/>
    </source>
</evidence>
<evidence type="ECO:0000256" key="2">
    <source>
        <dbReference type="ARBA" id="ARBA00007613"/>
    </source>
</evidence>
<dbReference type="GO" id="GO:0015288">
    <property type="term" value="F:porin activity"/>
    <property type="evidence" value="ECO:0007669"/>
    <property type="project" value="TreeGrafter"/>
</dbReference>
<accession>A0A6F8PSP1</accession>
<keyword evidence="5" id="KW-0812">Transmembrane</keyword>